<evidence type="ECO:0000256" key="4">
    <source>
        <dbReference type="ARBA" id="ARBA00023308"/>
    </source>
</evidence>
<dbReference type="AlphaFoldDB" id="A0A9P9DP88"/>
<dbReference type="PANTHER" id="PTHR42760">
    <property type="entry name" value="SHORT-CHAIN DEHYDROGENASES/REDUCTASES FAMILY MEMBER"/>
    <property type="match status" value="1"/>
</dbReference>
<keyword evidence="4" id="KW-0684">Rhamnose metabolism</keyword>
<comment type="caution">
    <text evidence="5">The sequence shown here is derived from an EMBL/GenBank/DDBJ whole genome shotgun (WGS) entry which is preliminary data.</text>
</comment>
<dbReference type="Gene3D" id="3.40.50.720">
    <property type="entry name" value="NAD(P)-binding Rossmann-like Domain"/>
    <property type="match status" value="1"/>
</dbReference>
<dbReference type="EMBL" id="JAGMUV010000023">
    <property type="protein sequence ID" value="KAH7123159.1"/>
    <property type="molecule type" value="Genomic_DNA"/>
</dbReference>
<dbReference type="GO" id="GO:0019301">
    <property type="term" value="P:rhamnose catabolic process"/>
    <property type="evidence" value="ECO:0007669"/>
    <property type="project" value="UniProtKB-ARBA"/>
</dbReference>
<dbReference type="PANTHER" id="PTHR42760:SF83">
    <property type="entry name" value="(3R)-3-HYDROXYACYL-COA DEHYDROGENASE"/>
    <property type="match status" value="1"/>
</dbReference>
<evidence type="ECO:0000313" key="5">
    <source>
        <dbReference type="EMBL" id="KAH7123159.1"/>
    </source>
</evidence>
<organism evidence="5 6">
    <name type="scientific">Dactylonectria macrodidyma</name>
    <dbReference type="NCBI Taxonomy" id="307937"/>
    <lineage>
        <taxon>Eukaryota</taxon>
        <taxon>Fungi</taxon>
        <taxon>Dikarya</taxon>
        <taxon>Ascomycota</taxon>
        <taxon>Pezizomycotina</taxon>
        <taxon>Sordariomycetes</taxon>
        <taxon>Hypocreomycetidae</taxon>
        <taxon>Hypocreales</taxon>
        <taxon>Nectriaceae</taxon>
        <taxon>Dactylonectria</taxon>
    </lineage>
</organism>
<evidence type="ECO:0000313" key="6">
    <source>
        <dbReference type="Proteomes" id="UP000738349"/>
    </source>
</evidence>
<evidence type="ECO:0000256" key="3">
    <source>
        <dbReference type="ARBA" id="ARBA00023002"/>
    </source>
</evidence>
<keyword evidence="2" id="KW-0521">NADP</keyword>
<reference evidence="5" key="1">
    <citation type="journal article" date="2021" name="Nat. Commun.">
        <title>Genetic determinants of endophytism in the Arabidopsis root mycobiome.</title>
        <authorList>
            <person name="Mesny F."/>
            <person name="Miyauchi S."/>
            <person name="Thiergart T."/>
            <person name="Pickel B."/>
            <person name="Atanasova L."/>
            <person name="Karlsson M."/>
            <person name="Huettel B."/>
            <person name="Barry K.W."/>
            <person name="Haridas S."/>
            <person name="Chen C."/>
            <person name="Bauer D."/>
            <person name="Andreopoulos W."/>
            <person name="Pangilinan J."/>
            <person name="LaButti K."/>
            <person name="Riley R."/>
            <person name="Lipzen A."/>
            <person name="Clum A."/>
            <person name="Drula E."/>
            <person name="Henrissat B."/>
            <person name="Kohler A."/>
            <person name="Grigoriev I.V."/>
            <person name="Martin F.M."/>
            <person name="Hacquard S."/>
        </authorList>
    </citation>
    <scope>NUCLEOTIDE SEQUENCE</scope>
    <source>
        <strain evidence="5">MPI-CAGE-AT-0147</strain>
    </source>
</reference>
<dbReference type="CDD" id="cd05233">
    <property type="entry name" value="SDR_c"/>
    <property type="match status" value="1"/>
</dbReference>
<accession>A0A9P9DP88</accession>
<dbReference type="PRINTS" id="PR00080">
    <property type="entry name" value="SDRFAMILY"/>
</dbReference>
<proteinExistence type="inferred from homology"/>
<dbReference type="GO" id="GO:0048038">
    <property type="term" value="F:quinone binding"/>
    <property type="evidence" value="ECO:0007669"/>
    <property type="project" value="TreeGrafter"/>
</dbReference>
<evidence type="ECO:0000256" key="2">
    <source>
        <dbReference type="ARBA" id="ARBA00022857"/>
    </source>
</evidence>
<dbReference type="OrthoDB" id="417891at2759"/>
<gene>
    <name evidence="5" type="ORF">EDB81DRAFT_913314</name>
</gene>
<protein>
    <submittedName>
        <fullName evidence="5">Uncharacterized protein</fullName>
    </submittedName>
</protein>
<keyword evidence="3" id="KW-0560">Oxidoreductase</keyword>
<dbReference type="GO" id="GO:0006633">
    <property type="term" value="P:fatty acid biosynthetic process"/>
    <property type="evidence" value="ECO:0007669"/>
    <property type="project" value="TreeGrafter"/>
</dbReference>
<comment type="similarity">
    <text evidence="1">Belongs to the short-chain dehydrogenases/reductases (SDR) family.</text>
</comment>
<dbReference type="InterPro" id="IPR036291">
    <property type="entry name" value="NAD(P)-bd_dom_sf"/>
</dbReference>
<dbReference type="GO" id="GO:0016616">
    <property type="term" value="F:oxidoreductase activity, acting on the CH-OH group of donors, NAD or NADP as acceptor"/>
    <property type="evidence" value="ECO:0007669"/>
    <property type="project" value="TreeGrafter"/>
</dbReference>
<dbReference type="SUPFAM" id="SSF51735">
    <property type="entry name" value="NAD(P)-binding Rossmann-fold domains"/>
    <property type="match status" value="1"/>
</dbReference>
<dbReference type="Pfam" id="PF13561">
    <property type="entry name" value="adh_short_C2"/>
    <property type="match status" value="1"/>
</dbReference>
<sequence length="262" mass="27290">MAVLLKGTVIIITGCSTGIGRAIAIESARHGAKLVLHHIGDAQSEKDIQTLKTEIAAIRGAEQTVNTAEIAVDVTDPEAGKKIVDAAVSTFGEINAIVHNAGICQFEDFTAVSKRQLDKHMKVNFSGPFSITQDIVKQMIAQGTGGAVVSIASITATQGSSRLAHYSATKAAILGMTVSCAVALGKYGIRFNAVSPGTIETGMNKADLAGSKRGAMEGRVPLGRLGIPEDIAKPVVFLMSDMAQYISGQNLIVDGGASVHYQ</sequence>
<dbReference type="FunFam" id="3.40.50.720:FF:000417">
    <property type="entry name" value="Glucose 1-dehydrogenase, putative"/>
    <property type="match status" value="1"/>
</dbReference>
<dbReference type="InterPro" id="IPR002347">
    <property type="entry name" value="SDR_fam"/>
</dbReference>
<name>A0A9P9DP88_9HYPO</name>
<dbReference type="PRINTS" id="PR00081">
    <property type="entry name" value="GDHRDH"/>
</dbReference>
<dbReference type="Proteomes" id="UP000738349">
    <property type="component" value="Unassembled WGS sequence"/>
</dbReference>
<evidence type="ECO:0000256" key="1">
    <source>
        <dbReference type="ARBA" id="ARBA00006484"/>
    </source>
</evidence>
<keyword evidence="6" id="KW-1185">Reference proteome</keyword>